<evidence type="ECO:0008006" key="3">
    <source>
        <dbReference type="Google" id="ProtNLM"/>
    </source>
</evidence>
<keyword evidence="2" id="KW-1185">Reference proteome</keyword>
<accession>A0ABY7F5V5</accession>
<dbReference type="Proteomes" id="UP001164746">
    <property type="component" value="Chromosome 10"/>
</dbReference>
<proteinExistence type="predicted"/>
<sequence length="305" mass="32917">MTNIRIKRYHGVSLYRIKFDAIYCLSPPYCPMPNPRQSGLTPPTVLSPPECTMANLRQSGLTPLTVLSPADCHMANLRQSGLTPLTVLSPPDCPMTNLRQSGLTPPTVLSPTDCAMTNLQCSMTALDSNAINCLSVLGFVGRTSEDTATCRLVSESANCLKKAADKQKTQCSIDDVMSTSRYFMESLVPAIVLDNCTVHEEPDICNDDTRLSAFGFTTCSPYIDILEHVPIDYVCIHIGLLVDCIGTHVNMLGSNCTSDVIGGAIRSTAGQIWLRMYNAALSSSTASVTSSVSSCKNFPNATKDE</sequence>
<name>A0ABY7F5V5_MYAAR</name>
<reference evidence="1" key="1">
    <citation type="submission" date="2022-11" db="EMBL/GenBank/DDBJ databases">
        <title>Centuries of genome instability and evolution in soft-shell clam transmissible cancer (bioRxiv).</title>
        <authorList>
            <person name="Hart S.F.M."/>
            <person name="Yonemitsu M.A."/>
            <person name="Giersch R.M."/>
            <person name="Beal B.F."/>
            <person name="Arriagada G."/>
            <person name="Davis B.W."/>
            <person name="Ostrander E.A."/>
            <person name="Goff S.P."/>
            <person name="Metzger M.J."/>
        </authorList>
    </citation>
    <scope>NUCLEOTIDE SEQUENCE</scope>
    <source>
        <strain evidence="1">MELC-2E11</strain>
        <tissue evidence="1">Siphon/mantle</tissue>
    </source>
</reference>
<gene>
    <name evidence="1" type="ORF">MAR_031839</name>
</gene>
<dbReference type="EMBL" id="CP111021">
    <property type="protein sequence ID" value="WAR17245.1"/>
    <property type="molecule type" value="Genomic_DNA"/>
</dbReference>
<organism evidence="1 2">
    <name type="scientific">Mya arenaria</name>
    <name type="common">Soft-shell clam</name>
    <dbReference type="NCBI Taxonomy" id="6604"/>
    <lineage>
        <taxon>Eukaryota</taxon>
        <taxon>Metazoa</taxon>
        <taxon>Spiralia</taxon>
        <taxon>Lophotrochozoa</taxon>
        <taxon>Mollusca</taxon>
        <taxon>Bivalvia</taxon>
        <taxon>Autobranchia</taxon>
        <taxon>Heteroconchia</taxon>
        <taxon>Euheterodonta</taxon>
        <taxon>Imparidentia</taxon>
        <taxon>Neoheterodontei</taxon>
        <taxon>Myida</taxon>
        <taxon>Myoidea</taxon>
        <taxon>Myidae</taxon>
        <taxon>Mya</taxon>
    </lineage>
</organism>
<evidence type="ECO:0000313" key="2">
    <source>
        <dbReference type="Proteomes" id="UP001164746"/>
    </source>
</evidence>
<evidence type="ECO:0000313" key="1">
    <source>
        <dbReference type="EMBL" id="WAR17245.1"/>
    </source>
</evidence>
<protein>
    <recommendedName>
        <fullName evidence="3">DUF19 domain-containing protein</fullName>
    </recommendedName>
</protein>